<dbReference type="EMBL" id="BGPR01023532">
    <property type="protein sequence ID" value="GBN90770.1"/>
    <property type="molecule type" value="Genomic_DNA"/>
</dbReference>
<feature type="region of interest" description="Disordered" evidence="1">
    <location>
        <begin position="35"/>
        <end position="58"/>
    </location>
</feature>
<name>A0A4Y2T208_ARAVE</name>
<sequence length="58" mass="6604">MLARCISFEVLELLKGWLFGRLSFGTGNIGWTTLEPPPHSPELTPLDRKENLPVSKFY</sequence>
<accession>A0A4Y2T208</accession>
<dbReference type="EMBL" id="BGPR01025597">
    <property type="protein sequence ID" value="GBN94646.1"/>
    <property type="molecule type" value="Genomic_DNA"/>
</dbReference>
<evidence type="ECO:0000313" key="4">
    <source>
        <dbReference type="EMBL" id="GBN94648.1"/>
    </source>
</evidence>
<evidence type="ECO:0000313" key="5">
    <source>
        <dbReference type="Proteomes" id="UP000499080"/>
    </source>
</evidence>
<organism evidence="4 5">
    <name type="scientific">Araneus ventricosus</name>
    <name type="common">Orbweaver spider</name>
    <name type="synonym">Epeira ventricosa</name>
    <dbReference type="NCBI Taxonomy" id="182803"/>
    <lineage>
        <taxon>Eukaryota</taxon>
        <taxon>Metazoa</taxon>
        <taxon>Ecdysozoa</taxon>
        <taxon>Arthropoda</taxon>
        <taxon>Chelicerata</taxon>
        <taxon>Arachnida</taxon>
        <taxon>Araneae</taxon>
        <taxon>Araneomorphae</taxon>
        <taxon>Entelegynae</taxon>
        <taxon>Araneoidea</taxon>
        <taxon>Araneidae</taxon>
        <taxon>Araneus</taxon>
    </lineage>
</organism>
<evidence type="ECO:0000313" key="2">
    <source>
        <dbReference type="EMBL" id="GBN90770.1"/>
    </source>
</evidence>
<comment type="caution">
    <text evidence="4">The sequence shown here is derived from an EMBL/GenBank/DDBJ whole genome shotgun (WGS) entry which is preliminary data.</text>
</comment>
<evidence type="ECO:0000313" key="3">
    <source>
        <dbReference type="EMBL" id="GBN94646.1"/>
    </source>
</evidence>
<dbReference type="AlphaFoldDB" id="A0A4Y2T208"/>
<reference evidence="4 5" key="1">
    <citation type="journal article" date="2019" name="Sci. Rep.">
        <title>Orb-weaving spider Araneus ventricosus genome elucidates the spidroin gene catalogue.</title>
        <authorList>
            <person name="Kono N."/>
            <person name="Nakamura H."/>
            <person name="Ohtoshi R."/>
            <person name="Moran D.A.P."/>
            <person name="Shinohara A."/>
            <person name="Yoshida Y."/>
            <person name="Fujiwara M."/>
            <person name="Mori M."/>
            <person name="Tomita M."/>
            <person name="Arakawa K."/>
        </authorList>
    </citation>
    <scope>NUCLEOTIDE SEQUENCE [LARGE SCALE GENOMIC DNA]</scope>
</reference>
<evidence type="ECO:0000256" key="1">
    <source>
        <dbReference type="SAM" id="MobiDB-lite"/>
    </source>
</evidence>
<feature type="non-terminal residue" evidence="4">
    <location>
        <position position="58"/>
    </location>
</feature>
<dbReference type="Proteomes" id="UP000499080">
    <property type="component" value="Unassembled WGS sequence"/>
</dbReference>
<proteinExistence type="predicted"/>
<protein>
    <submittedName>
        <fullName evidence="4">Uncharacterized protein</fullName>
    </submittedName>
</protein>
<dbReference type="EMBL" id="BGPR01025599">
    <property type="protein sequence ID" value="GBN94648.1"/>
    <property type="molecule type" value="Genomic_DNA"/>
</dbReference>
<keyword evidence="5" id="KW-1185">Reference proteome</keyword>
<gene>
    <name evidence="4" type="ORF">AVEN_164309_1</name>
    <name evidence="3" type="ORF">AVEN_197463_1</name>
    <name evidence="2" type="ORF">AVEN_78299_1</name>
</gene>